<evidence type="ECO:0000259" key="3">
    <source>
        <dbReference type="Pfam" id="PF02826"/>
    </source>
</evidence>
<reference evidence="4 5" key="1">
    <citation type="submission" date="2011-05" db="EMBL/GenBank/DDBJ databases">
        <title>Complete sequence of chromosome of Frankia symbiont of Datisca glomerata.</title>
        <authorList>
            <consortium name="US DOE Joint Genome Institute"/>
            <person name="Lucas S."/>
            <person name="Han J."/>
            <person name="Lapidus A."/>
            <person name="Cheng J.-F."/>
            <person name="Goodwin L."/>
            <person name="Pitluck S."/>
            <person name="Peters L."/>
            <person name="Mikhailova N."/>
            <person name="Chertkov O."/>
            <person name="Teshima H."/>
            <person name="Han C."/>
            <person name="Tapia R."/>
            <person name="Land M."/>
            <person name="Hauser L."/>
            <person name="Kyrpides N."/>
            <person name="Ivanova N."/>
            <person name="Pagani I."/>
            <person name="Berry A."/>
            <person name="Pawlowski K."/>
            <person name="Persson T."/>
            <person name="Vanden Heuvel B."/>
            <person name="Benson D."/>
            <person name="Woyke T."/>
        </authorList>
    </citation>
    <scope>NUCLEOTIDE SEQUENCE [LARGE SCALE GENOMIC DNA]</scope>
    <source>
        <strain evidence="5">4085684</strain>
    </source>
</reference>
<dbReference type="GO" id="GO:0016618">
    <property type="term" value="F:hydroxypyruvate reductase [NAD(P)H] activity"/>
    <property type="evidence" value="ECO:0007669"/>
    <property type="project" value="TreeGrafter"/>
</dbReference>
<organism evidence="4 5">
    <name type="scientific">Candidatus Protofrankia datiscae</name>
    <dbReference type="NCBI Taxonomy" id="2716812"/>
    <lineage>
        <taxon>Bacteria</taxon>
        <taxon>Bacillati</taxon>
        <taxon>Actinomycetota</taxon>
        <taxon>Actinomycetes</taxon>
        <taxon>Frankiales</taxon>
        <taxon>Frankiaceae</taxon>
        <taxon>Protofrankia</taxon>
    </lineage>
</organism>
<dbReference type="GO" id="GO:0051287">
    <property type="term" value="F:NAD binding"/>
    <property type="evidence" value="ECO:0007669"/>
    <property type="project" value="InterPro"/>
</dbReference>
<keyword evidence="5" id="KW-1185">Reference proteome</keyword>
<dbReference type="InterPro" id="IPR006140">
    <property type="entry name" value="D-isomer_DH_NAD-bd"/>
</dbReference>
<dbReference type="SUPFAM" id="SSF52283">
    <property type="entry name" value="Formate/glycerate dehydrogenase catalytic domain-like"/>
    <property type="match status" value="1"/>
</dbReference>
<keyword evidence="1 4" id="KW-0560">Oxidoreductase</keyword>
<dbReference type="InterPro" id="IPR036291">
    <property type="entry name" value="NAD(P)-bd_dom_sf"/>
</dbReference>
<accession>F8B3E1</accession>
<dbReference type="InterPro" id="IPR050223">
    <property type="entry name" value="D-isomer_2-hydroxyacid_DH"/>
</dbReference>
<dbReference type="KEGG" id="fsy:FsymDg_1447"/>
<protein>
    <submittedName>
        <fullName evidence="4">Glyoxylate reductase (NADP(+))</fullName>
        <ecNumber evidence="4">1.1.1.79</ecNumber>
    </submittedName>
</protein>
<dbReference type="PANTHER" id="PTHR10996:SF178">
    <property type="entry name" value="2-HYDROXYACID DEHYDROGENASE YGL185C-RELATED"/>
    <property type="match status" value="1"/>
</dbReference>
<dbReference type="PANTHER" id="PTHR10996">
    <property type="entry name" value="2-HYDROXYACID DEHYDROGENASE-RELATED"/>
    <property type="match status" value="1"/>
</dbReference>
<dbReference type="AlphaFoldDB" id="F8B3E1"/>
<dbReference type="CDD" id="cd12166">
    <property type="entry name" value="2-Hacid_dh_7"/>
    <property type="match status" value="1"/>
</dbReference>
<dbReference type="Gene3D" id="3.40.50.720">
    <property type="entry name" value="NAD(P)-binding Rossmann-like Domain"/>
    <property type="match status" value="2"/>
</dbReference>
<dbReference type="PROSITE" id="PS00671">
    <property type="entry name" value="D_2_HYDROXYACID_DH_3"/>
    <property type="match status" value="1"/>
</dbReference>
<dbReference type="InterPro" id="IPR029753">
    <property type="entry name" value="D-isomer_DH_CS"/>
</dbReference>
<dbReference type="Proteomes" id="UP000001549">
    <property type="component" value="Chromosome"/>
</dbReference>
<dbReference type="GO" id="GO:0005829">
    <property type="term" value="C:cytosol"/>
    <property type="evidence" value="ECO:0007669"/>
    <property type="project" value="TreeGrafter"/>
</dbReference>
<dbReference type="Pfam" id="PF02826">
    <property type="entry name" value="2-Hacid_dh_C"/>
    <property type="match status" value="1"/>
</dbReference>
<evidence type="ECO:0000256" key="1">
    <source>
        <dbReference type="ARBA" id="ARBA00023002"/>
    </source>
</evidence>
<dbReference type="EMBL" id="CP002801">
    <property type="protein sequence ID" value="AEH08915.1"/>
    <property type="molecule type" value="Genomic_DNA"/>
</dbReference>
<feature type="domain" description="D-isomer specific 2-hydroxyacid dehydrogenase NAD-binding" evidence="3">
    <location>
        <begin position="109"/>
        <end position="281"/>
    </location>
</feature>
<dbReference type="GO" id="GO:0030267">
    <property type="term" value="F:glyoxylate reductase (NADPH) activity"/>
    <property type="evidence" value="ECO:0007669"/>
    <property type="project" value="UniProtKB-EC"/>
</dbReference>
<gene>
    <name evidence="4" type="ordered locus">FsymDg_1447</name>
</gene>
<evidence type="ECO:0000313" key="5">
    <source>
        <dbReference type="Proteomes" id="UP000001549"/>
    </source>
</evidence>
<dbReference type="HOGENOM" id="CLU_019796_1_0_11"/>
<dbReference type="eggNOG" id="COG0111">
    <property type="taxonomic scope" value="Bacteria"/>
</dbReference>
<dbReference type="RefSeq" id="WP_013872879.1">
    <property type="nucleotide sequence ID" value="NC_015656.1"/>
</dbReference>
<keyword evidence="2" id="KW-0520">NAD</keyword>
<proteinExistence type="predicted"/>
<dbReference type="STRING" id="656024.FsymDg_1447"/>
<sequence>MAGTEAGTVVVSLPDKRWIDLVGPIPAVRAVVWDADSDPRRAGVLDTEFLVPPYMRRADWSLVNSLPRLRVVQTLTAGYEDAIANVSPKVTLCHAAGVHDASTSELAVGLVLAQLRGIPAAVRASGAARGRWQPRTLRSLADRRVLVVGAGGLGTAIAARLEPFEVSLTRVASRARDDGRGHIHAVTELPALLPEQDVAVLACSLNESTRGLADARFLAAMPDGSLLVNVARGAVVDTDALLRELHDGRLLAALDVVEPEPLPDAHPLWSAPGVLLTPHLGGNTSAFKPRAAAFLRDQIARFAAGDTLRAIVAGPAAPAAPSEIAIPAS</sequence>
<evidence type="ECO:0000313" key="4">
    <source>
        <dbReference type="EMBL" id="AEH08915.1"/>
    </source>
</evidence>
<name>F8B3E1_9ACTN</name>
<evidence type="ECO:0000256" key="2">
    <source>
        <dbReference type="ARBA" id="ARBA00023027"/>
    </source>
</evidence>
<dbReference type="EC" id="1.1.1.79" evidence="4"/>
<dbReference type="SUPFAM" id="SSF51735">
    <property type="entry name" value="NAD(P)-binding Rossmann-fold domains"/>
    <property type="match status" value="1"/>
</dbReference>